<reference evidence="1" key="1">
    <citation type="submission" date="2018-02" db="EMBL/GenBank/DDBJ databases">
        <title>Rhizophora mucronata_Transcriptome.</title>
        <authorList>
            <person name="Meera S.P."/>
            <person name="Sreeshan A."/>
            <person name="Augustine A."/>
        </authorList>
    </citation>
    <scope>NUCLEOTIDE SEQUENCE</scope>
    <source>
        <tissue evidence="1">Leaf</tissue>
    </source>
</reference>
<dbReference type="AlphaFoldDB" id="A0A2P2Q033"/>
<evidence type="ECO:0000313" key="1">
    <source>
        <dbReference type="EMBL" id="MBX60305.1"/>
    </source>
</evidence>
<protein>
    <submittedName>
        <fullName evidence="1">Uncharacterized protein</fullName>
    </submittedName>
</protein>
<dbReference type="EMBL" id="GGEC01079821">
    <property type="protein sequence ID" value="MBX60305.1"/>
    <property type="molecule type" value="Transcribed_RNA"/>
</dbReference>
<name>A0A2P2Q033_RHIMU</name>
<organism evidence="1">
    <name type="scientific">Rhizophora mucronata</name>
    <name type="common">Asiatic mangrove</name>
    <dbReference type="NCBI Taxonomy" id="61149"/>
    <lineage>
        <taxon>Eukaryota</taxon>
        <taxon>Viridiplantae</taxon>
        <taxon>Streptophyta</taxon>
        <taxon>Embryophyta</taxon>
        <taxon>Tracheophyta</taxon>
        <taxon>Spermatophyta</taxon>
        <taxon>Magnoliopsida</taxon>
        <taxon>eudicotyledons</taxon>
        <taxon>Gunneridae</taxon>
        <taxon>Pentapetalae</taxon>
        <taxon>rosids</taxon>
        <taxon>fabids</taxon>
        <taxon>Malpighiales</taxon>
        <taxon>Rhizophoraceae</taxon>
        <taxon>Rhizophora</taxon>
    </lineage>
</organism>
<accession>A0A2P2Q033</accession>
<sequence length="46" mass="5515">MLSKFKFNFCTFAYCYKQKLIEIQDNRRSTIISYLSQTNILFVNLA</sequence>
<proteinExistence type="predicted"/>